<keyword evidence="4" id="KW-1185">Reference proteome</keyword>
<feature type="transmembrane region" description="Helical" evidence="2">
    <location>
        <begin position="39"/>
        <end position="59"/>
    </location>
</feature>
<keyword evidence="2" id="KW-0812">Transmembrane</keyword>
<sequence length="600" mass="62568">MSEQLTQELRRAVGQAPPTHLSTGALLAEGRRRVRRRRAVGLGSGVGALALVGSVWLGLGDPFGPPEVSPASVVWEVEEPTTLTLVDRDTQDGVSSVVVSRTATSSEAVVVVDGEEETITGARTDFGAELYAGGRASVLVWQQPGAAEGAQVLPASLDPGEIGPVQGPDDLWYAVLEAPARLPEDLLFHGDGSVWTAGGEVADTAVVGDGRVERRVFSLPDRQLSGVVDGAELVPPGDAVVGVDQLPWWRGGDDVDWVLARLPQEADRARLVTTAPGRHVGGGPVVDTVQLGDSAFALASRPAQPGSGQVFGPDLQWSADGQEWNDRDGDLVGADGLAGVDVTGTDSQLRATRAGVPLVPVPGLGADVWAWEDGDEVVLVADVEEKAPMSRLVPVVRWPDAAEDGGPASALAPQLVQERSVVEVDGRELMAAHLQLAQDTLADHEDATVIGAMVVDSSASRIEAVQVVGAEPGTLETGADDDLFVAFDGATGLWVVHRGDVGRALVADGPRLVGVELGSEEWDLVARLPGDGGDPALVPVDDSMTVQQPIGTVSEVGGIRWWSLTVQAPGMDDLRDGFEGLDTDGDGETDLPLDLFIPQS</sequence>
<organism evidence="3 4">
    <name type="scientific">Serinicoccus hydrothermalis</name>
    <dbReference type="NCBI Taxonomy" id="1758689"/>
    <lineage>
        <taxon>Bacteria</taxon>
        <taxon>Bacillati</taxon>
        <taxon>Actinomycetota</taxon>
        <taxon>Actinomycetes</taxon>
        <taxon>Micrococcales</taxon>
        <taxon>Ornithinimicrobiaceae</taxon>
        <taxon>Serinicoccus</taxon>
    </lineage>
</organism>
<evidence type="ECO:0000256" key="1">
    <source>
        <dbReference type="SAM" id="MobiDB-lite"/>
    </source>
</evidence>
<dbReference type="EMBL" id="CP014989">
    <property type="protein sequence ID" value="ANS78752.1"/>
    <property type="molecule type" value="Genomic_DNA"/>
</dbReference>
<protein>
    <submittedName>
        <fullName evidence="3">Uncharacterized protein</fullName>
    </submittedName>
</protein>
<evidence type="ECO:0000313" key="3">
    <source>
        <dbReference type="EMBL" id="ANS78752.1"/>
    </source>
</evidence>
<keyword evidence="2" id="KW-1133">Transmembrane helix</keyword>
<dbReference type="Proteomes" id="UP000092482">
    <property type="component" value="Chromosome"/>
</dbReference>
<gene>
    <name evidence="3" type="ORF">SGUI_1356</name>
</gene>
<evidence type="ECO:0000256" key="2">
    <source>
        <dbReference type="SAM" id="Phobius"/>
    </source>
</evidence>
<dbReference type="KEGG" id="serj:SGUI_1356"/>
<keyword evidence="2" id="KW-0472">Membrane</keyword>
<proteinExistence type="predicted"/>
<dbReference type="STRING" id="1758689.SGUI_1356"/>
<dbReference type="RefSeq" id="WP_066637987.1">
    <property type="nucleotide sequence ID" value="NZ_CP014989.1"/>
</dbReference>
<dbReference type="OrthoDB" id="4855758at2"/>
<reference evidence="3 4" key="1">
    <citation type="submission" date="2016-03" db="EMBL/GenBank/DDBJ databases">
        <title>Shallow-sea hydrothermal system.</title>
        <authorList>
            <person name="Tang K."/>
        </authorList>
    </citation>
    <scope>NUCLEOTIDE SEQUENCE [LARGE SCALE GENOMIC DNA]</scope>
    <source>
        <strain evidence="3 4">JLT9</strain>
    </source>
</reference>
<accession>A0A1B1NBF6</accession>
<name>A0A1B1NBF6_9MICO</name>
<feature type="region of interest" description="Disordered" evidence="1">
    <location>
        <begin position="1"/>
        <end position="21"/>
    </location>
</feature>
<dbReference type="AlphaFoldDB" id="A0A1B1NBF6"/>
<evidence type="ECO:0000313" key="4">
    <source>
        <dbReference type="Proteomes" id="UP000092482"/>
    </source>
</evidence>